<dbReference type="Gene3D" id="1.10.260.40">
    <property type="entry name" value="lambda repressor-like DNA-binding domains"/>
    <property type="match status" value="1"/>
</dbReference>
<accession>A0ABQ0BPW8</accession>
<dbReference type="SUPFAM" id="SSF47413">
    <property type="entry name" value="lambda repressor-like DNA-binding domains"/>
    <property type="match status" value="1"/>
</dbReference>
<dbReference type="EMBL" id="BAABZQ010000001">
    <property type="protein sequence ID" value="GAA6498576.1"/>
    <property type="molecule type" value="Genomic_DNA"/>
</dbReference>
<dbReference type="RefSeq" id="WP_390423020.1">
    <property type="nucleotide sequence ID" value="NZ_BAABZQ010000001.1"/>
</dbReference>
<organism evidence="2 3">
    <name type="scientific">Blautia parvula</name>
    <dbReference type="NCBI Taxonomy" id="2877527"/>
    <lineage>
        <taxon>Bacteria</taxon>
        <taxon>Bacillati</taxon>
        <taxon>Bacillota</taxon>
        <taxon>Clostridia</taxon>
        <taxon>Lachnospirales</taxon>
        <taxon>Lachnospiraceae</taxon>
        <taxon>Blautia</taxon>
    </lineage>
</organism>
<proteinExistence type="predicted"/>
<dbReference type="InterPro" id="IPR010982">
    <property type="entry name" value="Lambda_DNA-bd_dom_sf"/>
</dbReference>
<dbReference type="CDD" id="cd00093">
    <property type="entry name" value="HTH_XRE"/>
    <property type="match status" value="1"/>
</dbReference>
<sequence>MKVSYKKLFKLMIDREIKKGELAKMASLSSNSISKLAKDENVSLDVLIRVCTALNVDFGDIMELVPDDK</sequence>
<protein>
    <submittedName>
        <fullName evidence="2">Helix-turn-helix transcriptional regulator</fullName>
    </submittedName>
</protein>
<name>A0ABQ0BPW8_9FIRM</name>
<dbReference type="Proteomes" id="UP001600941">
    <property type="component" value="Unassembled WGS sequence"/>
</dbReference>
<dbReference type="Pfam" id="PF13443">
    <property type="entry name" value="HTH_26"/>
    <property type="match status" value="1"/>
</dbReference>
<dbReference type="PROSITE" id="PS50943">
    <property type="entry name" value="HTH_CROC1"/>
    <property type="match status" value="1"/>
</dbReference>
<evidence type="ECO:0000313" key="2">
    <source>
        <dbReference type="EMBL" id="GAA6498576.1"/>
    </source>
</evidence>
<gene>
    <name evidence="2" type="ORF">K340107D12_13920</name>
</gene>
<dbReference type="InterPro" id="IPR001387">
    <property type="entry name" value="Cro/C1-type_HTH"/>
</dbReference>
<reference evidence="2 3" key="1">
    <citation type="submission" date="2024-04" db="EMBL/GenBank/DDBJ databases">
        <title>Defined microbial consortia suppress multidrug-resistant proinflammatory Enterobacteriaceae via ecological control.</title>
        <authorList>
            <person name="Furuichi M."/>
            <person name="Kawaguchi T."/>
            <person name="Pust M."/>
            <person name="Yasuma K."/>
            <person name="Plichta D."/>
            <person name="Hasegawa N."/>
            <person name="Ohya T."/>
            <person name="Bhattarai S."/>
            <person name="Sasajima S."/>
            <person name="Aoto Y."/>
            <person name="Tuganbaev T."/>
            <person name="Yaginuma M."/>
            <person name="Ueda M."/>
            <person name="Okahashi N."/>
            <person name="Amafuji K."/>
            <person name="Kiridooshi Y."/>
            <person name="Sugita K."/>
            <person name="Strazar M."/>
            <person name="Skelly A."/>
            <person name="Suda W."/>
            <person name="Hattori M."/>
            <person name="Nakamoto N."/>
            <person name="Caballero S."/>
            <person name="Norman J."/>
            <person name="Olle B."/>
            <person name="Tanoue T."/>
            <person name="Arita M."/>
            <person name="Bucci V."/>
            <person name="Atarashi K."/>
            <person name="Xavier R."/>
            <person name="Honda K."/>
        </authorList>
    </citation>
    <scope>NUCLEOTIDE SEQUENCE [LARGE SCALE GENOMIC DNA]</scope>
    <source>
        <strain evidence="3">k34-0107-D12</strain>
    </source>
</reference>
<feature type="domain" description="HTH cro/C1-type" evidence="1">
    <location>
        <begin position="21"/>
        <end position="61"/>
    </location>
</feature>
<evidence type="ECO:0000313" key="3">
    <source>
        <dbReference type="Proteomes" id="UP001600941"/>
    </source>
</evidence>
<dbReference type="SMART" id="SM00530">
    <property type="entry name" value="HTH_XRE"/>
    <property type="match status" value="1"/>
</dbReference>
<keyword evidence="3" id="KW-1185">Reference proteome</keyword>
<comment type="caution">
    <text evidence="2">The sequence shown here is derived from an EMBL/GenBank/DDBJ whole genome shotgun (WGS) entry which is preliminary data.</text>
</comment>
<evidence type="ECO:0000259" key="1">
    <source>
        <dbReference type="PROSITE" id="PS50943"/>
    </source>
</evidence>